<feature type="transmembrane region" description="Helical" evidence="5">
    <location>
        <begin position="256"/>
        <end position="279"/>
    </location>
</feature>
<dbReference type="AlphaFoldDB" id="A0A4R7I0U2"/>
<evidence type="ECO:0000256" key="2">
    <source>
        <dbReference type="ARBA" id="ARBA00022692"/>
    </source>
</evidence>
<dbReference type="Pfam" id="PF01740">
    <property type="entry name" value="STAS"/>
    <property type="match status" value="1"/>
</dbReference>
<comment type="subcellular location">
    <subcellularLocation>
        <location evidence="1">Membrane</location>
        <topology evidence="1">Multi-pass membrane protein</topology>
    </subcellularLocation>
</comment>
<organism evidence="7 8">
    <name type="scientific">Ilumatobacter fluminis</name>
    <dbReference type="NCBI Taxonomy" id="467091"/>
    <lineage>
        <taxon>Bacteria</taxon>
        <taxon>Bacillati</taxon>
        <taxon>Actinomycetota</taxon>
        <taxon>Acidimicrobiia</taxon>
        <taxon>Acidimicrobiales</taxon>
        <taxon>Ilumatobacteraceae</taxon>
        <taxon>Ilumatobacter</taxon>
    </lineage>
</organism>
<dbReference type="Gene3D" id="3.30.750.24">
    <property type="entry name" value="STAS domain"/>
    <property type="match status" value="1"/>
</dbReference>
<name>A0A4R7I0U2_9ACTN</name>
<protein>
    <submittedName>
        <fullName evidence="7">High affinity sulfate transporter 1</fullName>
    </submittedName>
</protein>
<keyword evidence="4 5" id="KW-0472">Membrane</keyword>
<dbReference type="GO" id="GO:0055085">
    <property type="term" value="P:transmembrane transport"/>
    <property type="evidence" value="ECO:0007669"/>
    <property type="project" value="InterPro"/>
</dbReference>
<proteinExistence type="predicted"/>
<dbReference type="PROSITE" id="PS50801">
    <property type="entry name" value="STAS"/>
    <property type="match status" value="1"/>
</dbReference>
<feature type="domain" description="STAS" evidence="6">
    <location>
        <begin position="440"/>
        <end position="524"/>
    </location>
</feature>
<feature type="transmembrane region" description="Helical" evidence="5">
    <location>
        <begin position="76"/>
        <end position="95"/>
    </location>
</feature>
<dbReference type="InterPro" id="IPR002645">
    <property type="entry name" value="STAS_dom"/>
</dbReference>
<dbReference type="SUPFAM" id="SSF52091">
    <property type="entry name" value="SpoIIaa-like"/>
    <property type="match status" value="1"/>
</dbReference>
<feature type="transmembrane region" description="Helical" evidence="5">
    <location>
        <begin position="55"/>
        <end position="70"/>
    </location>
</feature>
<dbReference type="GO" id="GO:0016020">
    <property type="term" value="C:membrane"/>
    <property type="evidence" value="ECO:0007669"/>
    <property type="project" value="UniProtKB-SubCell"/>
</dbReference>
<dbReference type="RefSeq" id="WP_133869457.1">
    <property type="nucleotide sequence ID" value="NZ_SOAU01000001.1"/>
</dbReference>
<reference evidence="7 8" key="1">
    <citation type="submission" date="2019-03" db="EMBL/GenBank/DDBJ databases">
        <title>Sequencing the genomes of 1000 actinobacteria strains.</title>
        <authorList>
            <person name="Klenk H.-P."/>
        </authorList>
    </citation>
    <scope>NUCLEOTIDE SEQUENCE [LARGE SCALE GENOMIC DNA]</scope>
    <source>
        <strain evidence="7 8">DSM 18936</strain>
    </source>
</reference>
<evidence type="ECO:0000259" key="6">
    <source>
        <dbReference type="PROSITE" id="PS50801"/>
    </source>
</evidence>
<feature type="transmembrane region" description="Helical" evidence="5">
    <location>
        <begin position="330"/>
        <end position="350"/>
    </location>
</feature>
<dbReference type="Proteomes" id="UP000294558">
    <property type="component" value="Unassembled WGS sequence"/>
</dbReference>
<feature type="transmembrane region" description="Helical" evidence="5">
    <location>
        <begin position="187"/>
        <end position="206"/>
    </location>
</feature>
<keyword evidence="2 5" id="KW-0812">Transmembrane</keyword>
<feature type="transmembrane region" description="Helical" evidence="5">
    <location>
        <begin position="28"/>
        <end position="48"/>
    </location>
</feature>
<feature type="transmembrane region" description="Helical" evidence="5">
    <location>
        <begin position="356"/>
        <end position="372"/>
    </location>
</feature>
<dbReference type="OrthoDB" id="9769739at2"/>
<dbReference type="InterPro" id="IPR011547">
    <property type="entry name" value="SLC26A/SulP_dom"/>
</dbReference>
<evidence type="ECO:0000313" key="8">
    <source>
        <dbReference type="Proteomes" id="UP000294558"/>
    </source>
</evidence>
<evidence type="ECO:0000256" key="5">
    <source>
        <dbReference type="SAM" id="Phobius"/>
    </source>
</evidence>
<dbReference type="InterPro" id="IPR036513">
    <property type="entry name" value="STAS_dom_sf"/>
</dbReference>
<dbReference type="PANTHER" id="PTHR11814">
    <property type="entry name" value="SULFATE TRANSPORTER"/>
    <property type="match status" value="1"/>
</dbReference>
<accession>A0A4R7I0U2</accession>
<evidence type="ECO:0000256" key="3">
    <source>
        <dbReference type="ARBA" id="ARBA00022989"/>
    </source>
</evidence>
<evidence type="ECO:0000256" key="1">
    <source>
        <dbReference type="ARBA" id="ARBA00004141"/>
    </source>
</evidence>
<dbReference type="EMBL" id="SOAU01000001">
    <property type="protein sequence ID" value="TDT17152.1"/>
    <property type="molecule type" value="Genomic_DNA"/>
</dbReference>
<gene>
    <name evidence="7" type="ORF">BDK89_2757</name>
</gene>
<keyword evidence="8" id="KW-1185">Reference proteome</keyword>
<keyword evidence="3 5" id="KW-1133">Transmembrane helix</keyword>
<dbReference type="Pfam" id="PF00916">
    <property type="entry name" value="Sulfate_transp"/>
    <property type="match status" value="1"/>
</dbReference>
<comment type="caution">
    <text evidence="7">The sequence shown here is derived from an EMBL/GenBank/DDBJ whole genome shotgun (WGS) entry which is preliminary data.</text>
</comment>
<feature type="transmembrane region" description="Helical" evidence="5">
    <location>
        <begin position="107"/>
        <end position="125"/>
    </location>
</feature>
<feature type="transmembrane region" description="Helical" evidence="5">
    <location>
        <begin position="384"/>
        <end position="417"/>
    </location>
</feature>
<evidence type="ECO:0000313" key="7">
    <source>
        <dbReference type="EMBL" id="TDT17152.1"/>
    </source>
</evidence>
<dbReference type="InterPro" id="IPR001902">
    <property type="entry name" value="SLC26A/SulP_fam"/>
</dbReference>
<dbReference type="CDD" id="cd07042">
    <property type="entry name" value="STAS_SulP_like_sulfate_transporter"/>
    <property type="match status" value="1"/>
</dbReference>
<sequence length="561" mass="58486">MTVRRLIPALPAATWIRDYQRSWLSKDLVGGLAAGSVVIPQAMAYASIAGLPAEVGLYTCMVPMLVYGLLGGSRTLSVSTTSTVAVLTGSTLLAAEVATSGEDPARDLATLSVLVGLLMLIARLLRLGALIDNISEATLTGIRTGVGLTVAAGQLPALLGVAGDPDADAFFSEIRGALADLADTSTATLVLSAVTIGLLVGLARVAPAVPAPLLAVGLGIVLVAVWSLDAHGVALIESVPSGLPAPVRPRLDSVEPMLGGAAAIALMCFMETASVAGAVRRRSEPQIDNDQELFANGFACLVGGVSGAMPAAGGFSQTAMNQRSGARTQLSALVTVLLAVSCAVFLGDVLSDMPEATLAALVIVAVGGLVQPQQFVRYWRLDRLSFWIAAATAAAGLTLGLLAAVLIGVLLTLLLVLRELNRVGVTELQLSADGDDLRIAADDTASLPGLLILRIDGLLYTANIKRVRRAIMQSVAERSPTVLVLDASPASTTSVTIIDQLRELDDELDKAGTTLWYAGFTARVLDTARRLPEWQRLDEQQRLHDTALLAARRYRQNLGAD</sequence>
<feature type="transmembrane region" description="Helical" evidence="5">
    <location>
        <begin position="213"/>
        <end position="236"/>
    </location>
</feature>
<evidence type="ECO:0000256" key="4">
    <source>
        <dbReference type="ARBA" id="ARBA00023136"/>
    </source>
</evidence>